<proteinExistence type="predicted"/>
<sequence length="246" mass="26958">MIETSIDRENNLIIATARDMLSEADFENLSGTINDYINSTDRAPGIVLNAEGLPHWKNAAALFAHLKLVRDHQNVLPKVALVSDSTALSVMPSLVDHFVKAKVRHFAQEDMSKAVEWAETVDDDASAIKMIGGLPADVIAYEVTGTLSSHDYKDVLTPLVEEKLKTHDKIKILAVFGDEFDGATASALWDDAWLGLGHIAAFSKLAVVSDIDWIRHGCRIFGPLIPAQLHVFDMSALDGAKEWIKS</sequence>
<gene>
    <name evidence="1" type="ORF">OOZ53_18820</name>
</gene>
<comment type="caution">
    <text evidence="1">The sequence shown here is derived from an EMBL/GenBank/DDBJ whole genome shotgun (WGS) entry which is preliminary data.</text>
</comment>
<keyword evidence="2" id="KW-1185">Reference proteome</keyword>
<organism evidence="1 2">
    <name type="scientific">Hoeflea poritis</name>
    <dbReference type="NCBI Taxonomy" id="2993659"/>
    <lineage>
        <taxon>Bacteria</taxon>
        <taxon>Pseudomonadati</taxon>
        <taxon>Pseudomonadota</taxon>
        <taxon>Alphaproteobacteria</taxon>
        <taxon>Hyphomicrobiales</taxon>
        <taxon>Rhizobiaceae</taxon>
        <taxon>Hoeflea</taxon>
    </lineage>
</organism>
<dbReference type="InterPro" id="IPR036513">
    <property type="entry name" value="STAS_dom_sf"/>
</dbReference>
<reference evidence="1" key="1">
    <citation type="submission" date="2022-11" db="EMBL/GenBank/DDBJ databases">
        <title>Hoeflea poritis sp. nov., isolated from scleractinian coral Porites lutea.</title>
        <authorList>
            <person name="Zhang G."/>
            <person name="Wei Q."/>
            <person name="Cai L."/>
        </authorList>
    </citation>
    <scope>NUCLEOTIDE SEQUENCE</scope>
    <source>
        <strain evidence="1">E7-10</strain>
    </source>
</reference>
<dbReference type="RefSeq" id="WP_271091243.1">
    <property type="nucleotide sequence ID" value="NZ_JAPJZH010000012.1"/>
</dbReference>
<accession>A0ABT4VRU4</accession>
<dbReference type="SUPFAM" id="SSF52091">
    <property type="entry name" value="SpoIIaa-like"/>
    <property type="match status" value="2"/>
</dbReference>
<dbReference type="InterPro" id="IPR038396">
    <property type="entry name" value="SpoIIAA-like_sf"/>
</dbReference>
<protein>
    <submittedName>
        <fullName evidence="1">STAS/SEC14 domain-containing protein</fullName>
    </submittedName>
</protein>
<dbReference type="Proteomes" id="UP001148313">
    <property type="component" value="Unassembled WGS sequence"/>
</dbReference>
<dbReference type="InterPro" id="IPR021866">
    <property type="entry name" value="SpoIIAA-like"/>
</dbReference>
<dbReference type="Gene3D" id="3.40.50.10600">
    <property type="entry name" value="SpoIIaa-like domains"/>
    <property type="match status" value="2"/>
</dbReference>
<name>A0ABT4VRU4_9HYPH</name>
<dbReference type="EMBL" id="JAPJZH010000012">
    <property type="protein sequence ID" value="MDA4847422.1"/>
    <property type="molecule type" value="Genomic_DNA"/>
</dbReference>
<evidence type="ECO:0000313" key="1">
    <source>
        <dbReference type="EMBL" id="MDA4847422.1"/>
    </source>
</evidence>
<dbReference type="Pfam" id="PF11964">
    <property type="entry name" value="SpoIIAA-like"/>
    <property type="match status" value="2"/>
</dbReference>
<evidence type="ECO:0000313" key="2">
    <source>
        <dbReference type="Proteomes" id="UP001148313"/>
    </source>
</evidence>